<dbReference type="EMBL" id="CH477537">
    <property type="protein sequence ID" value="EAT39348.1"/>
    <property type="molecule type" value="Genomic_DNA"/>
</dbReference>
<dbReference type="eggNOG" id="ENOG502T8W7">
    <property type="taxonomic scope" value="Eukaryota"/>
</dbReference>
<accession>Q16XL0</accession>
<reference evidence="2" key="3">
    <citation type="submission" date="2012-09" db="EMBL/GenBank/DDBJ databases">
        <authorList>
            <consortium name="VectorBase"/>
        </authorList>
    </citation>
    <scope>NUCLEOTIDE SEQUENCE</scope>
    <source>
        <strain evidence="2">Liverpool</strain>
    </source>
</reference>
<organism evidence="2 3">
    <name type="scientific">Aedes aegypti</name>
    <name type="common">Yellowfever mosquito</name>
    <name type="synonym">Culex aegypti</name>
    <dbReference type="NCBI Taxonomy" id="7159"/>
    <lineage>
        <taxon>Eukaryota</taxon>
        <taxon>Metazoa</taxon>
        <taxon>Ecdysozoa</taxon>
        <taxon>Arthropoda</taxon>
        <taxon>Hexapoda</taxon>
        <taxon>Insecta</taxon>
        <taxon>Pterygota</taxon>
        <taxon>Neoptera</taxon>
        <taxon>Endopterygota</taxon>
        <taxon>Diptera</taxon>
        <taxon>Nematocera</taxon>
        <taxon>Culicoidea</taxon>
        <taxon>Culicidae</taxon>
        <taxon>Culicinae</taxon>
        <taxon>Aedini</taxon>
        <taxon>Aedes</taxon>
        <taxon>Stegomyia</taxon>
    </lineage>
</organism>
<evidence type="ECO:0000313" key="3">
    <source>
        <dbReference type="Proteomes" id="UP000682892"/>
    </source>
</evidence>
<reference evidence="2" key="2">
    <citation type="journal article" date="2007" name="Science">
        <title>Genome sequence of Aedes aegypti, a major arbovirus vector.</title>
        <authorList>
            <person name="Nene V."/>
            <person name="Wortman J.R."/>
            <person name="Lawson D."/>
            <person name="Haas B."/>
            <person name="Kodira C."/>
            <person name="Tu Z.J."/>
            <person name="Loftus B."/>
            <person name="Xi Z."/>
            <person name="Megy K."/>
            <person name="Grabherr M."/>
            <person name="Ren Q."/>
            <person name="Zdobnov E.M."/>
            <person name="Lobo N.F."/>
            <person name="Campbell K.S."/>
            <person name="Brown S.E."/>
            <person name="Bonaldo M.F."/>
            <person name="Zhu J."/>
            <person name="Sinkins S.P."/>
            <person name="Hogenkamp D.G."/>
            <person name="Amedeo P."/>
            <person name="Arensburger P."/>
            <person name="Atkinson P.W."/>
            <person name="Bidwell S."/>
            <person name="Biedler J."/>
            <person name="Birney E."/>
            <person name="Bruggner R.V."/>
            <person name="Costas J."/>
            <person name="Coy M.R."/>
            <person name="Crabtree J."/>
            <person name="Crawford M."/>
            <person name="Debruyn B."/>
            <person name="Decaprio D."/>
            <person name="Eiglmeier K."/>
            <person name="Eisenstadt E."/>
            <person name="El-Dorry H."/>
            <person name="Gelbart W.M."/>
            <person name="Gomes S.L."/>
            <person name="Hammond M."/>
            <person name="Hannick L.I."/>
            <person name="Hogan J.R."/>
            <person name="Holmes M.H."/>
            <person name="Jaffe D."/>
            <person name="Johnston J.S."/>
            <person name="Kennedy R.C."/>
            <person name="Koo H."/>
            <person name="Kravitz S."/>
            <person name="Kriventseva E.V."/>
            <person name="Kulp D."/>
            <person name="Labutti K."/>
            <person name="Lee E."/>
            <person name="Li S."/>
            <person name="Lovin D.D."/>
            <person name="Mao C."/>
            <person name="Mauceli E."/>
            <person name="Menck C.F."/>
            <person name="Miller J.R."/>
            <person name="Montgomery P."/>
            <person name="Mori A."/>
            <person name="Nascimento A.L."/>
            <person name="Naveira H.F."/>
            <person name="Nusbaum C."/>
            <person name="O'leary S."/>
            <person name="Orvis J."/>
            <person name="Pertea M."/>
            <person name="Quesneville H."/>
            <person name="Reidenbach K.R."/>
            <person name="Rogers Y.H."/>
            <person name="Roth C.W."/>
            <person name="Schneider J.R."/>
            <person name="Schatz M."/>
            <person name="Shumway M."/>
            <person name="Stanke M."/>
            <person name="Stinson E.O."/>
            <person name="Tubio J.M."/>
            <person name="Vanzee J.P."/>
            <person name="Verjovski-Almeida S."/>
            <person name="Werner D."/>
            <person name="White O."/>
            <person name="Wyder S."/>
            <person name="Zeng Q."/>
            <person name="Zhao Q."/>
            <person name="Zhao Y."/>
            <person name="Hill C.A."/>
            <person name="Raikhel A.S."/>
            <person name="Soares M.B."/>
            <person name="Knudson D.L."/>
            <person name="Lee N.H."/>
            <person name="Galagan J."/>
            <person name="Salzberg S.L."/>
            <person name="Paulsen I.T."/>
            <person name="Dimopoulos G."/>
            <person name="Collins F.H."/>
            <person name="Birren B."/>
            <person name="Fraser-Liggett C.M."/>
            <person name="Severson D.W."/>
        </authorList>
    </citation>
    <scope>NUCLEOTIDE SEQUENCE [LARGE SCALE GENOMIC DNA]</scope>
    <source>
        <strain evidence="2">Liverpool</strain>
    </source>
</reference>
<evidence type="ECO:0000313" key="2">
    <source>
        <dbReference type="EMBL" id="EAT39348.1"/>
    </source>
</evidence>
<dbReference type="HOGENOM" id="CLU_1448843_0_0_1"/>
<dbReference type="PhylomeDB" id="Q16XL0"/>
<dbReference type="STRING" id="7159.Q16XL0"/>
<gene>
    <name evidence="2" type="ORF">AaeL_AAEL008851</name>
</gene>
<dbReference type="Proteomes" id="UP000682892">
    <property type="component" value="Unassembled WGS sequence"/>
</dbReference>
<dbReference type="PaxDb" id="7159-AAEL008851-PA"/>
<feature type="region of interest" description="Disordered" evidence="1">
    <location>
        <begin position="88"/>
        <end position="119"/>
    </location>
</feature>
<dbReference type="AlphaFoldDB" id="Q16XL0"/>
<protein>
    <submittedName>
        <fullName evidence="2">AAEL008851-PA</fullName>
    </submittedName>
</protein>
<feature type="compositionally biased region" description="Basic residues" evidence="1">
    <location>
        <begin position="95"/>
        <end position="110"/>
    </location>
</feature>
<sequence>MFDQAMDYKQGYMYGGVPQDHYYQTQTGRMGYQYQQDPSTYYQNYQSVQQASHIYPSGNTLDYQMTPALYVLNQQAKILEKSLLPGMIDQPISSKPKRRKQRGPYKKKNAKFPSPAPAMEPFDEINDSAMQGCIKRRNSSSDDEVQMYQPVMKQMKIREEGTTVNNMKASIFRCVELLAQSSVNRHC</sequence>
<evidence type="ECO:0000256" key="1">
    <source>
        <dbReference type="SAM" id="MobiDB-lite"/>
    </source>
</evidence>
<proteinExistence type="predicted"/>
<reference evidence="2" key="1">
    <citation type="submission" date="2005-10" db="EMBL/GenBank/DDBJ databases">
        <authorList>
            <person name="Loftus B.J."/>
            <person name="Nene V.M."/>
            <person name="Hannick L.I."/>
            <person name="Bidwell S."/>
            <person name="Haas B."/>
            <person name="Amedeo P."/>
            <person name="Orvis J."/>
            <person name="Wortman J.R."/>
            <person name="White O.R."/>
            <person name="Salzberg S."/>
            <person name="Shumway M."/>
            <person name="Koo H."/>
            <person name="Zhao Y."/>
            <person name="Holmes M."/>
            <person name="Miller J."/>
            <person name="Schatz M."/>
            <person name="Pop M."/>
            <person name="Pai G."/>
            <person name="Utterback T."/>
            <person name="Rogers Y.-H."/>
            <person name="Kravitz S."/>
            <person name="Fraser C.M."/>
        </authorList>
    </citation>
    <scope>NUCLEOTIDE SEQUENCE</scope>
    <source>
        <strain evidence="2">Liverpool</strain>
    </source>
</reference>
<name>Q16XL0_AEDAE</name>
<dbReference type="OMA" id="QASHIYP"/>